<sequence length="100" mass="11244">MNPEVFSREGIKTISGTVSQKAHWKQLHKGIVEAWHVADVVQKLQSLNESRTKLLRDLLIFILKLRLVPCTQSVLTTVCGCCQICDAIKGKLEIPHQVPK</sequence>
<evidence type="ECO:0000313" key="2">
    <source>
        <dbReference type="Proteomes" id="UP001162501"/>
    </source>
</evidence>
<proteinExistence type="predicted"/>
<protein>
    <submittedName>
        <fullName evidence="1">Uncharacterized protein</fullName>
    </submittedName>
</protein>
<dbReference type="EMBL" id="OX596093">
    <property type="protein sequence ID" value="CAN0570860.1"/>
    <property type="molecule type" value="Genomic_DNA"/>
</dbReference>
<organism evidence="1 2">
    <name type="scientific">Rangifer tarandus platyrhynchus</name>
    <name type="common">Svalbard reindeer</name>
    <dbReference type="NCBI Taxonomy" id="3082113"/>
    <lineage>
        <taxon>Eukaryota</taxon>
        <taxon>Metazoa</taxon>
        <taxon>Chordata</taxon>
        <taxon>Craniata</taxon>
        <taxon>Vertebrata</taxon>
        <taxon>Euteleostomi</taxon>
        <taxon>Mammalia</taxon>
        <taxon>Eutheria</taxon>
        <taxon>Laurasiatheria</taxon>
        <taxon>Artiodactyla</taxon>
        <taxon>Ruminantia</taxon>
        <taxon>Pecora</taxon>
        <taxon>Cervidae</taxon>
        <taxon>Odocoileinae</taxon>
        <taxon>Rangifer</taxon>
    </lineage>
</organism>
<reference evidence="1" key="2">
    <citation type="submission" date="2025-03" db="EMBL/GenBank/DDBJ databases">
        <authorList>
            <consortium name="ELIXIR-Norway"/>
            <consortium name="Elixir Norway"/>
        </authorList>
    </citation>
    <scope>NUCLEOTIDE SEQUENCE</scope>
</reference>
<gene>
    <name evidence="1" type="ORF">MRATA1EN22A_LOCUS28211</name>
</gene>
<dbReference type="Proteomes" id="UP001162501">
    <property type="component" value="Chromosome 9"/>
</dbReference>
<accession>A0AC60A8Q4</accession>
<evidence type="ECO:0000313" key="1">
    <source>
        <dbReference type="EMBL" id="CAN0570860.1"/>
    </source>
</evidence>
<reference evidence="1" key="1">
    <citation type="submission" date="2023-05" db="EMBL/GenBank/DDBJ databases">
        <authorList>
            <consortium name="ELIXIR-Norway"/>
        </authorList>
    </citation>
    <scope>NUCLEOTIDE SEQUENCE</scope>
</reference>
<name>A0AC60A8Q4_RANTA</name>